<dbReference type="EMBL" id="JALNTZ010000008">
    <property type="protein sequence ID" value="KAJ3642376.1"/>
    <property type="molecule type" value="Genomic_DNA"/>
</dbReference>
<feature type="transmembrane region" description="Helical" evidence="1">
    <location>
        <begin position="115"/>
        <end position="132"/>
    </location>
</feature>
<feature type="transmembrane region" description="Helical" evidence="1">
    <location>
        <begin position="70"/>
        <end position="95"/>
    </location>
</feature>
<protein>
    <submittedName>
        <fullName evidence="2">Uncharacterized protein</fullName>
    </submittedName>
</protein>
<dbReference type="AlphaFoldDB" id="A0AA38HRN6"/>
<sequence>MSNLTFLEDPAFDHTQISQPVGMKSIIREIFFIIAEIINLFICACSAGASVFLVCVYLKFGTIRRKSSVFLLHYAMGCCVDLLLFPLANVLANQLVNEEAYWSLLCIVYTTSENTYILVFVFGTALGVYWFVEKFQRRWLRKVPRFRIWLTGICYVVFVVKVVVNVVQCLVTVWLGTSHVVVAICCSLMIVLIVVDVVVYKSRPLTKSQAKTKYQLDVSNYVVFSYVPLLLCSYIQFAFRIHNMFALFLDVLFRFAQFLAHSGPIVVVYWLGQNNKYFKAAYGSLFKRSTTRYDENDMGRHFKYNVTDNVVPIVTNDNEFTNSSAYAIII</sequence>
<evidence type="ECO:0000256" key="1">
    <source>
        <dbReference type="SAM" id="Phobius"/>
    </source>
</evidence>
<feature type="transmembrane region" description="Helical" evidence="1">
    <location>
        <begin position="251"/>
        <end position="271"/>
    </location>
</feature>
<evidence type="ECO:0000313" key="3">
    <source>
        <dbReference type="Proteomes" id="UP001168821"/>
    </source>
</evidence>
<feature type="transmembrane region" description="Helical" evidence="1">
    <location>
        <begin position="30"/>
        <end position="58"/>
    </location>
</feature>
<name>A0AA38HRN6_9CUCU</name>
<feature type="transmembrane region" description="Helical" evidence="1">
    <location>
        <begin position="180"/>
        <end position="200"/>
    </location>
</feature>
<feature type="transmembrane region" description="Helical" evidence="1">
    <location>
        <begin position="153"/>
        <end position="174"/>
    </location>
</feature>
<evidence type="ECO:0000313" key="2">
    <source>
        <dbReference type="EMBL" id="KAJ3642376.1"/>
    </source>
</evidence>
<gene>
    <name evidence="2" type="ORF">Zmor_025170</name>
</gene>
<feature type="transmembrane region" description="Helical" evidence="1">
    <location>
        <begin position="221"/>
        <end position="239"/>
    </location>
</feature>
<comment type="caution">
    <text evidence="2">The sequence shown here is derived from an EMBL/GenBank/DDBJ whole genome shotgun (WGS) entry which is preliminary data.</text>
</comment>
<proteinExistence type="predicted"/>
<keyword evidence="1" id="KW-1133">Transmembrane helix</keyword>
<dbReference type="Proteomes" id="UP001168821">
    <property type="component" value="Unassembled WGS sequence"/>
</dbReference>
<organism evidence="2 3">
    <name type="scientific">Zophobas morio</name>
    <dbReference type="NCBI Taxonomy" id="2755281"/>
    <lineage>
        <taxon>Eukaryota</taxon>
        <taxon>Metazoa</taxon>
        <taxon>Ecdysozoa</taxon>
        <taxon>Arthropoda</taxon>
        <taxon>Hexapoda</taxon>
        <taxon>Insecta</taxon>
        <taxon>Pterygota</taxon>
        <taxon>Neoptera</taxon>
        <taxon>Endopterygota</taxon>
        <taxon>Coleoptera</taxon>
        <taxon>Polyphaga</taxon>
        <taxon>Cucujiformia</taxon>
        <taxon>Tenebrionidae</taxon>
        <taxon>Zophobas</taxon>
    </lineage>
</organism>
<keyword evidence="1" id="KW-0812">Transmembrane</keyword>
<keyword evidence="3" id="KW-1185">Reference proteome</keyword>
<keyword evidence="1" id="KW-0472">Membrane</keyword>
<reference evidence="2" key="1">
    <citation type="journal article" date="2023" name="G3 (Bethesda)">
        <title>Whole genome assemblies of Zophobas morio and Tenebrio molitor.</title>
        <authorList>
            <person name="Kaur S."/>
            <person name="Stinson S.A."/>
            <person name="diCenzo G.C."/>
        </authorList>
    </citation>
    <scope>NUCLEOTIDE SEQUENCE</scope>
    <source>
        <strain evidence="2">QUZm001</strain>
    </source>
</reference>
<accession>A0AA38HRN6</accession>